<dbReference type="KEGG" id="pace:A6070_01140"/>
<dbReference type="AlphaFoldDB" id="A0A1L3GG45"/>
<dbReference type="Gene3D" id="3.30.1330.130">
    <property type="match status" value="1"/>
</dbReference>
<reference evidence="2 3" key="1">
    <citation type="journal article" date="2017" name="Genome Announc.">
        <title>Complete Genome Sequences of Two Acetylene-Fermenting Pelobacter acetylenicus Strains.</title>
        <authorList>
            <person name="Sutton J.M."/>
            <person name="Baesman S.M."/>
            <person name="Fierst J.L."/>
            <person name="Poret-Peterson A.T."/>
            <person name="Oremland R.S."/>
            <person name="Dunlap D.S."/>
            <person name="Akob D.M."/>
        </authorList>
    </citation>
    <scope>NUCLEOTIDE SEQUENCE [LARGE SCALE GENOMIC DNA]</scope>
    <source>
        <strain evidence="2 3">DSM 3247</strain>
    </source>
</reference>
<keyword evidence="3" id="KW-1185">Reference proteome</keyword>
<protein>
    <submittedName>
        <fullName evidence="2">Formylmethanofuran dehydrogenase</fullName>
    </submittedName>
</protein>
<evidence type="ECO:0000259" key="1">
    <source>
        <dbReference type="Pfam" id="PF02663"/>
    </source>
</evidence>
<dbReference type="Proteomes" id="UP000182264">
    <property type="component" value="Chromosome"/>
</dbReference>
<accession>A0A1L3GG45</accession>
<dbReference type="InterPro" id="IPR053194">
    <property type="entry name" value="tRNA_methyltr_O"/>
</dbReference>
<sequence length="187" mass="20361">MLKVDDVQATLKDCEAFHGHLCMGQVMGVRMAKKGLELIAAEDIKDLIVIVENDRCITDAIIMATGVRLGRRSLKFQDYGKMAATFVNTKTGQAWRVASRGDSDNGLPPDQARAAALAKTDAELLRWQQVRVAFGPGDLPGPPERIVQCSRCGETVLDYRDVPTGQGQADPLCRACAFGTYYQPFAG</sequence>
<dbReference type="PANTHER" id="PTHR39418:SF1">
    <property type="entry name" value="DEHYDROGENASE"/>
    <property type="match status" value="1"/>
</dbReference>
<evidence type="ECO:0000313" key="2">
    <source>
        <dbReference type="EMBL" id="APG24829.1"/>
    </source>
</evidence>
<dbReference type="EMBL" id="CP015518">
    <property type="protein sequence ID" value="APG24829.1"/>
    <property type="molecule type" value="Genomic_DNA"/>
</dbReference>
<dbReference type="RefSeq" id="WP_072286675.1">
    <property type="nucleotide sequence ID" value="NZ_CP015455.1"/>
</dbReference>
<name>A0A1L3GG45_SYNAC</name>
<dbReference type="PANTHER" id="PTHR39418">
    <property type="entry name" value="DEHYDROGENASE-RELATED"/>
    <property type="match status" value="1"/>
</dbReference>
<dbReference type="OrthoDB" id="9804309at2"/>
<gene>
    <name evidence="2" type="ORF">A7E75_07180</name>
</gene>
<proteinExistence type="predicted"/>
<evidence type="ECO:0000313" key="3">
    <source>
        <dbReference type="Proteomes" id="UP000182264"/>
    </source>
</evidence>
<feature type="domain" description="Formylmethanofuran dehydrogenase subunit E" evidence="1">
    <location>
        <begin position="17"/>
        <end position="116"/>
    </location>
</feature>
<dbReference type="InterPro" id="IPR003814">
    <property type="entry name" value="FmdEsu_dom"/>
</dbReference>
<dbReference type="Pfam" id="PF02663">
    <property type="entry name" value="FmdE"/>
    <property type="match status" value="1"/>
</dbReference>
<dbReference type="SUPFAM" id="SSF143555">
    <property type="entry name" value="FwdE-like"/>
    <property type="match status" value="1"/>
</dbReference>
<organism evidence="2 3">
    <name type="scientific">Syntrophotalea acetylenica</name>
    <name type="common">Pelobacter acetylenicus</name>
    <dbReference type="NCBI Taxonomy" id="29542"/>
    <lineage>
        <taxon>Bacteria</taxon>
        <taxon>Pseudomonadati</taxon>
        <taxon>Thermodesulfobacteriota</taxon>
        <taxon>Desulfuromonadia</taxon>
        <taxon>Desulfuromonadales</taxon>
        <taxon>Syntrophotaleaceae</taxon>
        <taxon>Syntrophotalea</taxon>
    </lineage>
</organism>
<dbReference type="STRING" id="29542.A6070_01140"/>